<reference evidence="6 7" key="1">
    <citation type="journal article" date="2008" name="Int. J. Syst. Evol. Microbiol.">
        <title>Tessaracoccus flavescens sp. nov., isolated from marine sediment.</title>
        <authorList>
            <person name="Lee D.W."/>
            <person name="Lee S.D."/>
        </authorList>
    </citation>
    <scope>NUCLEOTIDE SEQUENCE [LARGE SCALE GENOMIC DNA]</scope>
    <source>
        <strain evidence="6 7">SST-39T</strain>
    </source>
</reference>
<evidence type="ECO:0000313" key="6">
    <source>
        <dbReference type="EMBL" id="AQP49742.1"/>
    </source>
</evidence>
<dbReference type="SUPFAM" id="SSF50022">
    <property type="entry name" value="ISP domain"/>
    <property type="match status" value="1"/>
</dbReference>
<dbReference type="Pfam" id="PF00355">
    <property type="entry name" value="Rieske"/>
    <property type="match status" value="1"/>
</dbReference>
<protein>
    <recommendedName>
        <fullName evidence="5">Rieske domain-containing protein</fullName>
    </recommendedName>
</protein>
<organism evidence="6 7">
    <name type="scientific">Tessaracoccus flavescens</name>
    <dbReference type="NCBI Taxonomy" id="399497"/>
    <lineage>
        <taxon>Bacteria</taxon>
        <taxon>Bacillati</taxon>
        <taxon>Actinomycetota</taxon>
        <taxon>Actinomycetes</taxon>
        <taxon>Propionibacteriales</taxon>
        <taxon>Propionibacteriaceae</taxon>
        <taxon>Tessaracoccus</taxon>
    </lineage>
</organism>
<dbReference type="STRING" id="399497.BW733_01745"/>
<sequence>MSFVAIATLDELTDDVPLACEVPETGSGRQDDGELEVAIVRHQGELYAIENECSHAKVPLSEGDVIDCAIECYLHGSTFDLRTGRAMNLPATQPVRVFPVRIEGDDILIDPDNPLIFEDN</sequence>
<keyword evidence="7" id="KW-1185">Reference proteome</keyword>
<dbReference type="InterPro" id="IPR017941">
    <property type="entry name" value="Rieske_2Fe-2S"/>
</dbReference>
<gene>
    <name evidence="6" type="ORF">BW733_01745</name>
</gene>
<keyword evidence="3" id="KW-0408">Iron</keyword>
<keyword evidence="2" id="KW-0479">Metal-binding</keyword>
<name>A0A1Q2CUD7_9ACTN</name>
<dbReference type="PANTHER" id="PTHR21496">
    <property type="entry name" value="FERREDOXIN-RELATED"/>
    <property type="match status" value="1"/>
</dbReference>
<evidence type="ECO:0000256" key="1">
    <source>
        <dbReference type="ARBA" id="ARBA00022714"/>
    </source>
</evidence>
<evidence type="ECO:0000256" key="4">
    <source>
        <dbReference type="ARBA" id="ARBA00023014"/>
    </source>
</evidence>
<keyword evidence="1" id="KW-0001">2Fe-2S</keyword>
<evidence type="ECO:0000256" key="3">
    <source>
        <dbReference type="ARBA" id="ARBA00023004"/>
    </source>
</evidence>
<dbReference type="PROSITE" id="PS51296">
    <property type="entry name" value="RIESKE"/>
    <property type="match status" value="1"/>
</dbReference>
<dbReference type="GO" id="GO:0051537">
    <property type="term" value="F:2 iron, 2 sulfur cluster binding"/>
    <property type="evidence" value="ECO:0007669"/>
    <property type="project" value="UniProtKB-KW"/>
</dbReference>
<evidence type="ECO:0000313" key="7">
    <source>
        <dbReference type="Proteomes" id="UP000188235"/>
    </source>
</evidence>
<dbReference type="EMBL" id="CP019607">
    <property type="protein sequence ID" value="AQP49742.1"/>
    <property type="molecule type" value="Genomic_DNA"/>
</dbReference>
<dbReference type="RefSeq" id="WP_077347342.1">
    <property type="nucleotide sequence ID" value="NZ_CP019607.1"/>
</dbReference>
<dbReference type="PANTHER" id="PTHR21496:SF23">
    <property type="entry name" value="3-PHENYLPROPIONATE_CINNAMIC ACID DIOXYGENASE FERREDOXIN SUBUNIT"/>
    <property type="match status" value="1"/>
</dbReference>
<evidence type="ECO:0000256" key="2">
    <source>
        <dbReference type="ARBA" id="ARBA00022723"/>
    </source>
</evidence>
<keyword evidence="4" id="KW-0411">Iron-sulfur</keyword>
<accession>A0A1Q2CUD7</accession>
<evidence type="ECO:0000259" key="5">
    <source>
        <dbReference type="PROSITE" id="PS51296"/>
    </source>
</evidence>
<dbReference type="AlphaFoldDB" id="A0A1Q2CUD7"/>
<dbReference type="Gene3D" id="2.102.10.10">
    <property type="entry name" value="Rieske [2Fe-2S] iron-sulphur domain"/>
    <property type="match status" value="1"/>
</dbReference>
<dbReference type="InterPro" id="IPR036922">
    <property type="entry name" value="Rieske_2Fe-2S_sf"/>
</dbReference>
<proteinExistence type="predicted"/>
<dbReference type="Proteomes" id="UP000188235">
    <property type="component" value="Chromosome"/>
</dbReference>
<dbReference type="GO" id="GO:0016705">
    <property type="term" value="F:oxidoreductase activity, acting on paired donors, with incorporation or reduction of molecular oxygen"/>
    <property type="evidence" value="ECO:0007669"/>
    <property type="project" value="UniProtKB-ARBA"/>
</dbReference>
<dbReference type="GO" id="GO:0046872">
    <property type="term" value="F:metal ion binding"/>
    <property type="evidence" value="ECO:0007669"/>
    <property type="project" value="UniProtKB-KW"/>
</dbReference>
<dbReference type="CDD" id="cd03528">
    <property type="entry name" value="Rieske_RO_ferredoxin"/>
    <property type="match status" value="1"/>
</dbReference>
<dbReference type="KEGG" id="tfa:BW733_01745"/>
<feature type="domain" description="Rieske" evidence="5">
    <location>
        <begin position="13"/>
        <end position="109"/>
    </location>
</feature>
<dbReference type="OrthoDB" id="147178at2"/>
<dbReference type="GO" id="GO:0004497">
    <property type="term" value="F:monooxygenase activity"/>
    <property type="evidence" value="ECO:0007669"/>
    <property type="project" value="UniProtKB-ARBA"/>
</dbReference>